<name>A0A8J4A582_9ACTN</name>
<feature type="transmembrane region" description="Helical" evidence="1">
    <location>
        <begin position="121"/>
        <end position="142"/>
    </location>
</feature>
<evidence type="ECO:0000313" key="3">
    <source>
        <dbReference type="EMBL" id="GIL25286.1"/>
    </source>
</evidence>
<dbReference type="EMBL" id="BOPO01000005">
    <property type="protein sequence ID" value="GIL25286.1"/>
    <property type="molecule type" value="Genomic_DNA"/>
</dbReference>
<feature type="transmembrane region" description="Helical" evidence="1">
    <location>
        <begin position="149"/>
        <end position="170"/>
    </location>
</feature>
<protein>
    <recommendedName>
        <fullName evidence="2">Phosphatidic acid phosphatase type 2/haloperoxidase domain-containing protein</fullName>
    </recommendedName>
</protein>
<dbReference type="SMART" id="SM00014">
    <property type="entry name" value="acidPPc"/>
    <property type="match status" value="1"/>
</dbReference>
<dbReference type="RefSeq" id="WP_225918290.1">
    <property type="nucleotide sequence ID" value="NZ_BOPO01000005.1"/>
</dbReference>
<evidence type="ECO:0000313" key="4">
    <source>
        <dbReference type="Proteomes" id="UP000614996"/>
    </source>
</evidence>
<keyword evidence="1" id="KW-1133">Transmembrane helix</keyword>
<feature type="domain" description="Phosphatidic acid phosphatase type 2/haloperoxidase" evidence="2">
    <location>
        <begin position="77"/>
        <end position="188"/>
    </location>
</feature>
<dbReference type="Gene3D" id="1.20.144.10">
    <property type="entry name" value="Phosphatidic acid phosphatase type 2/haloperoxidase"/>
    <property type="match status" value="1"/>
</dbReference>
<feature type="transmembrane region" description="Helical" evidence="1">
    <location>
        <begin position="41"/>
        <end position="68"/>
    </location>
</feature>
<keyword evidence="4" id="KW-1185">Reference proteome</keyword>
<proteinExistence type="predicted"/>
<dbReference type="InterPro" id="IPR036938">
    <property type="entry name" value="PAP2/HPO_sf"/>
</dbReference>
<accession>A0A8J4A582</accession>
<dbReference type="Proteomes" id="UP000614996">
    <property type="component" value="Unassembled WGS sequence"/>
</dbReference>
<comment type="caution">
    <text evidence="3">The sequence shown here is derived from an EMBL/GenBank/DDBJ whole genome shotgun (WGS) entry which is preliminary data.</text>
</comment>
<organism evidence="3 4">
    <name type="scientific">Actinocatenispora comari</name>
    <dbReference type="NCBI Taxonomy" id="2807577"/>
    <lineage>
        <taxon>Bacteria</taxon>
        <taxon>Bacillati</taxon>
        <taxon>Actinomycetota</taxon>
        <taxon>Actinomycetes</taxon>
        <taxon>Micromonosporales</taxon>
        <taxon>Micromonosporaceae</taxon>
        <taxon>Actinocatenispora</taxon>
    </lineage>
</organism>
<evidence type="ECO:0000259" key="2">
    <source>
        <dbReference type="SMART" id="SM00014"/>
    </source>
</evidence>
<dbReference type="AlphaFoldDB" id="A0A8J4A582"/>
<keyword evidence="1" id="KW-0472">Membrane</keyword>
<gene>
    <name evidence="3" type="ORF">NUM_05410</name>
</gene>
<dbReference type="InterPro" id="IPR000326">
    <property type="entry name" value="PAP2/HPO"/>
</dbReference>
<feature type="transmembrane region" description="Helical" evidence="1">
    <location>
        <begin position="80"/>
        <end position="101"/>
    </location>
</feature>
<dbReference type="Pfam" id="PF01569">
    <property type="entry name" value="PAP2"/>
    <property type="match status" value="1"/>
</dbReference>
<reference evidence="4" key="1">
    <citation type="journal article" date="2021" name="Int. J. Syst. Evol. Microbiol.">
        <title>Actinocatenispora comari sp. nov., an endophytic actinomycete isolated from aerial parts of Comarum salesowianum.</title>
        <authorList>
            <person name="Oyunbileg N."/>
            <person name="Iizaka Y."/>
            <person name="Hamada M."/>
            <person name="Davaapurev B.O."/>
            <person name="Fukumoto A."/>
            <person name="Tsetseg B."/>
            <person name="Kato F."/>
            <person name="Tamura T."/>
            <person name="Batkhuu J."/>
            <person name="Anzai Y."/>
        </authorList>
    </citation>
    <scope>NUCLEOTIDE SEQUENCE [LARGE SCALE GENOMIC DNA]</scope>
    <source>
        <strain evidence="4">NUM-2625</strain>
    </source>
</reference>
<sequence>MALAVGFAALTVSLRTASPLTGFDRWLRDLCDAHRPPAAYWLARAVNLVGNGGWIMTVVLLLALLLAVRRRTVRPLLPPVAAAILSGALLVPLKAVTARPAPHHGGPVPAFTVPGQESYPSGHLVNAIVWYGLAAALLAPYLPVPARRVLRAAPPVLVFCSTLYLGFHWFTDDLAGLALGALVYRIVCRVPWSALPLPPLLERRPPPATRPWP</sequence>
<dbReference type="SUPFAM" id="SSF48317">
    <property type="entry name" value="Acid phosphatase/Vanadium-dependent haloperoxidase"/>
    <property type="match status" value="1"/>
</dbReference>
<evidence type="ECO:0000256" key="1">
    <source>
        <dbReference type="SAM" id="Phobius"/>
    </source>
</evidence>
<keyword evidence="1" id="KW-0812">Transmembrane</keyword>